<organism evidence="1 2">
    <name type="scientific">Tetraparma gracilis</name>
    <dbReference type="NCBI Taxonomy" id="2962635"/>
    <lineage>
        <taxon>Eukaryota</taxon>
        <taxon>Sar</taxon>
        <taxon>Stramenopiles</taxon>
        <taxon>Ochrophyta</taxon>
        <taxon>Bolidophyceae</taxon>
        <taxon>Parmales</taxon>
        <taxon>Triparmaceae</taxon>
        <taxon>Tetraparma</taxon>
    </lineage>
</organism>
<evidence type="ECO:0000313" key="1">
    <source>
        <dbReference type="EMBL" id="GMI51696.1"/>
    </source>
</evidence>
<reference evidence="1 2" key="1">
    <citation type="journal article" date="2023" name="Commun. Biol.">
        <title>Genome analysis of Parmales, the sister group of diatoms, reveals the evolutionary specialization of diatoms from phago-mixotrophs to photoautotrophs.</title>
        <authorList>
            <person name="Ban H."/>
            <person name="Sato S."/>
            <person name="Yoshikawa S."/>
            <person name="Yamada K."/>
            <person name="Nakamura Y."/>
            <person name="Ichinomiya M."/>
            <person name="Sato N."/>
            <person name="Blanc-Mathieu R."/>
            <person name="Endo H."/>
            <person name="Kuwata A."/>
            <person name="Ogata H."/>
        </authorList>
    </citation>
    <scope>NUCLEOTIDE SEQUENCE [LARGE SCALE GENOMIC DNA]</scope>
</reference>
<sequence length="126" mass="13295">MSHAILVLHSSNVGQAVQSGNTERCFSLLSAKKIEPLRVDGSDEAQLAPRDKLFGVSGIRGNYPQVFKVPIGYDVAGGGAESVEFVGAWGKVEELNEMNEIPKDVLAANPDIVTLDSVLANVATSA</sequence>
<name>A0ABQ6N9B8_9STRA</name>
<proteinExistence type="predicted"/>
<dbReference type="EMBL" id="BRYB01006558">
    <property type="protein sequence ID" value="GMI51696.1"/>
    <property type="molecule type" value="Genomic_DNA"/>
</dbReference>
<gene>
    <name evidence="1" type="ORF">TeGR_g7429</name>
</gene>
<dbReference type="Proteomes" id="UP001165060">
    <property type="component" value="Unassembled WGS sequence"/>
</dbReference>
<keyword evidence="2" id="KW-1185">Reference proteome</keyword>
<accession>A0ABQ6N9B8</accession>
<comment type="caution">
    <text evidence="1">The sequence shown here is derived from an EMBL/GenBank/DDBJ whole genome shotgun (WGS) entry which is preliminary data.</text>
</comment>
<evidence type="ECO:0000313" key="2">
    <source>
        <dbReference type="Proteomes" id="UP001165060"/>
    </source>
</evidence>
<protein>
    <submittedName>
        <fullName evidence="1">Uncharacterized protein</fullName>
    </submittedName>
</protein>